<dbReference type="GO" id="GO:0006351">
    <property type="term" value="P:DNA-templated transcription"/>
    <property type="evidence" value="ECO:0007669"/>
    <property type="project" value="InterPro"/>
</dbReference>
<feature type="compositionally biased region" description="Acidic residues" evidence="1">
    <location>
        <begin position="1"/>
        <end position="10"/>
    </location>
</feature>
<proteinExistence type="predicted"/>
<evidence type="ECO:0008006" key="4">
    <source>
        <dbReference type="Google" id="ProtNLM"/>
    </source>
</evidence>
<feature type="region of interest" description="Disordered" evidence="1">
    <location>
        <begin position="1"/>
        <end position="89"/>
    </location>
</feature>
<dbReference type="OrthoDB" id="340681at2759"/>
<comment type="caution">
    <text evidence="2">The sequence shown here is derived from an EMBL/GenBank/DDBJ whole genome shotgun (WGS) entry which is preliminary data.</text>
</comment>
<feature type="compositionally biased region" description="Low complexity" evidence="1">
    <location>
        <begin position="16"/>
        <end position="26"/>
    </location>
</feature>
<sequence length="721" mass="80964">MDLNELDDLDGPSQVPSRASKFAPKSSKFKPLAKAKPKPEPRSAENSSSKFEPKESVSAAKREPQNVWPTKNDDEEEIKPRVDATPKIEPLTSNNDVVKMEIDAKAEVRADSRLDDPMDEDKQEDDEDEEEDMIVREIDVFFTPSIDSDTQLYVMQYPLRPCWRPYELDDRCDEVRVKPQSGEVEVDLSIDDSTNWDAAQASKFNMKKQILSSSFMPPRATSYALGVLMGNKLYLNPIHAVVQLRPSLEHVNSSDSKRKNVAASTSEVGVKLEDSNEGKPIGPSKKQVKRMETTSDQISAAESWISLKYHGSKSDFSSRYLQKMMVQESSPMEFTMSPYEYMSSLCPPTSNDNTKSKGPLRRSLLSLPLEERMKKLLLEGPPVQRFSVLKHYAPDDTIADVLTVLQKHGQLVQGLWAPKTSLLFPDSNTKEVTKPPARDYVLLLFSKNLVIKSSQLNFPVKLKEDMRSFLSMFAVERPSFNDWKFKEHMDAKFIKLYPEIVKKQEEAWESIEKKLNNFFSRAGRSIMKNPVPKPSVVPNPVKQLNSDKSTTKSTSGNRVLAKTTITVETREALLKALPKVLQTHRVCSFQLICQGLRDLAISQSTLPKADPRIAVAAASGADAPPEELQEIISQVATNIHGSYVLKSSPDHPQYDPLRKVVIDLLLARGPDAKLKKAEVFEAARLALQRDITNIEYTKVMTDFCESKGSAWVLKSGDGKPS</sequence>
<reference evidence="3" key="1">
    <citation type="journal article" date="2016" name="Nat. Biotechnol.">
        <title>Sequencing wild and cultivated cassava and related species reveals extensive interspecific hybridization and genetic diversity.</title>
        <authorList>
            <person name="Bredeson J.V."/>
            <person name="Lyons J.B."/>
            <person name="Prochnik S.E."/>
            <person name="Wu G.A."/>
            <person name="Ha C.M."/>
            <person name="Edsinger-Gonzales E."/>
            <person name="Grimwood J."/>
            <person name="Schmutz J."/>
            <person name="Rabbi I.Y."/>
            <person name="Egesi C."/>
            <person name="Nauluvula P."/>
            <person name="Lebot V."/>
            <person name="Ndunguru J."/>
            <person name="Mkamilo G."/>
            <person name="Bart R.S."/>
            <person name="Setter T.L."/>
            <person name="Gleadow R.M."/>
            <person name="Kulakow P."/>
            <person name="Ferguson M.E."/>
            <person name="Rounsley S."/>
            <person name="Rokhsar D.S."/>
        </authorList>
    </citation>
    <scope>NUCLEOTIDE SEQUENCE [LARGE SCALE GENOMIC DNA]</scope>
    <source>
        <strain evidence="3">cv. AM560-2</strain>
    </source>
</reference>
<gene>
    <name evidence="2" type="ORF">MANES_07G068600v8</name>
</gene>
<dbReference type="PANTHER" id="PTHR12069">
    <property type="entry name" value="DNA-DIRECTED RNA POLYMERASES III 80 KDA POLYPEPTIDE RNA POLYMERASE III SUBUNIT 5"/>
    <property type="match status" value="1"/>
</dbReference>
<feature type="region of interest" description="Disordered" evidence="1">
    <location>
        <begin position="253"/>
        <end position="290"/>
    </location>
</feature>
<feature type="region of interest" description="Disordered" evidence="1">
    <location>
        <begin position="529"/>
        <end position="556"/>
    </location>
</feature>
<feature type="region of interest" description="Disordered" evidence="1">
    <location>
        <begin position="108"/>
        <end position="131"/>
    </location>
</feature>
<feature type="compositionally biased region" description="Polar residues" evidence="1">
    <location>
        <begin position="543"/>
        <end position="556"/>
    </location>
</feature>
<evidence type="ECO:0000313" key="2">
    <source>
        <dbReference type="EMBL" id="OAY45529.1"/>
    </source>
</evidence>
<dbReference type="Pfam" id="PF04801">
    <property type="entry name" value="RPC5"/>
    <property type="match status" value="1"/>
</dbReference>
<feature type="compositionally biased region" description="Basic and acidic residues" evidence="1">
    <location>
        <begin position="51"/>
        <end position="64"/>
    </location>
</feature>
<name>A0A2C9VL78_MANES</name>
<feature type="compositionally biased region" description="Basic residues" evidence="1">
    <location>
        <begin position="27"/>
        <end position="36"/>
    </location>
</feature>
<dbReference type="STRING" id="3983.A0A2C9VL78"/>
<dbReference type="PANTHER" id="PTHR12069:SF0">
    <property type="entry name" value="DNA-DIRECTED RNA POLYMERASE III SUBUNIT RPC5"/>
    <property type="match status" value="1"/>
</dbReference>
<dbReference type="Gramene" id="Manes.07G068600.6.v8.1">
    <property type="protein sequence ID" value="Manes.07G068600.6.v8.1.CDS"/>
    <property type="gene ID" value="Manes.07G068600.v8.1"/>
</dbReference>
<dbReference type="EMBL" id="CM004393">
    <property type="protein sequence ID" value="OAY45529.1"/>
    <property type="molecule type" value="Genomic_DNA"/>
</dbReference>
<accession>A0A2C9VL78</accession>
<organism evidence="2 3">
    <name type="scientific">Manihot esculenta</name>
    <name type="common">Cassava</name>
    <name type="synonym">Jatropha manihot</name>
    <dbReference type="NCBI Taxonomy" id="3983"/>
    <lineage>
        <taxon>Eukaryota</taxon>
        <taxon>Viridiplantae</taxon>
        <taxon>Streptophyta</taxon>
        <taxon>Embryophyta</taxon>
        <taxon>Tracheophyta</taxon>
        <taxon>Spermatophyta</taxon>
        <taxon>Magnoliopsida</taxon>
        <taxon>eudicotyledons</taxon>
        <taxon>Gunneridae</taxon>
        <taxon>Pentapetalae</taxon>
        <taxon>rosids</taxon>
        <taxon>fabids</taxon>
        <taxon>Malpighiales</taxon>
        <taxon>Euphorbiaceae</taxon>
        <taxon>Crotonoideae</taxon>
        <taxon>Manihoteae</taxon>
        <taxon>Manihot</taxon>
    </lineage>
</organism>
<dbReference type="Proteomes" id="UP000091857">
    <property type="component" value="Chromosome 7"/>
</dbReference>
<dbReference type="GO" id="GO:0005666">
    <property type="term" value="C:RNA polymerase III complex"/>
    <property type="evidence" value="ECO:0000318"/>
    <property type="project" value="GO_Central"/>
</dbReference>
<protein>
    <recommendedName>
        <fullName evidence="4">DNA-directed RNA polymerase III subunit RPC5</fullName>
    </recommendedName>
</protein>
<feature type="compositionally biased region" description="Acidic residues" evidence="1">
    <location>
        <begin position="117"/>
        <end position="131"/>
    </location>
</feature>
<dbReference type="Gramene" id="Manes.07G068600.2.v8.1">
    <property type="protein sequence ID" value="Manes.07G068600.2.v8.1.CDS"/>
    <property type="gene ID" value="Manes.07G068600.v8.1"/>
</dbReference>
<keyword evidence="3" id="KW-1185">Reference proteome</keyword>
<evidence type="ECO:0000256" key="1">
    <source>
        <dbReference type="SAM" id="MobiDB-lite"/>
    </source>
</evidence>
<evidence type="ECO:0000313" key="3">
    <source>
        <dbReference type="Proteomes" id="UP000091857"/>
    </source>
</evidence>
<dbReference type="InterPro" id="IPR006886">
    <property type="entry name" value="RNA_pol_III_Rpc5"/>
</dbReference>
<dbReference type="AlphaFoldDB" id="A0A2C9VL78"/>